<accession>A0AAW1J237</accession>
<feature type="compositionally biased region" description="Basic and acidic residues" evidence="1">
    <location>
        <begin position="82"/>
        <end position="96"/>
    </location>
</feature>
<reference evidence="2 3" key="1">
    <citation type="journal article" date="2024" name="BMC Genomics">
        <title>De novo assembly and annotation of Popillia japonica's genome with initial clues to its potential as an invasive pest.</title>
        <authorList>
            <person name="Cucini C."/>
            <person name="Boschi S."/>
            <person name="Funari R."/>
            <person name="Cardaioli E."/>
            <person name="Iannotti N."/>
            <person name="Marturano G."/>
            <person name="Paoli F."/>
            <person name="Bruttini M."/>
            <person name="Carapelli A."/>
            <person name="Frati F."/>
            <person name="Nardi F."/>
        </authorList>
    </citation>
    <scope>NUCLEOTIDE SEQUENCE [LARGE SCALE GENOMIC DNA]</scope>
    <source>
        <strain evidence="2">DMR45628</strain>
    </source>
</reference>
<keyword evidence="3" id="KW-1185">Reference proteome</keyword>
<dbReference type="Proteomes" id="UP001458880">
    <property type="component" value="Unassembled WGS sequence"/>
</dbReference>
<organism evidence="2 3">
    <name type="scientific">Popillia japonica</name>
    <name type="common">Japanese beetle</name>
    <dbReference type="NCBI Taxonomy" id="7064"/>
    <lineage>
        <taxon>Eukaryota</taxon>
        <taxon>Metazoa</taxon>
        <taxon>Ecdysozoa</taxon>
        <taxon>Arthropoda</taxon>
        <taxon>Hexapoda</taxon>
        <taxon>Insecta</taxon>
        <taxon>Pterygota</taxon>
        <taxon>Neoptera</taxon>
        <taxon>Endopterygota</taxon>
        <taxon>Coleoptera</taxon>
        <taxon>Polyphaga</taxon>
        <taxon>Scarabaeiformia</taxon>
        <taxon>Scarabaeidae</taxon>
        <taxon>Rutelinae</taxon>
        <taxon>Popillia</taxon>
    </lineage>
</organism>
<sequence>MNDYWMSDDDIKNDMLELSDFSKLPQPAPEPSEFMKKLRGKPSIFEDNFEEEIEEQPVVEYLPVRGHPLLKNGIRKPGGRPISHEQHTSAHTDIREVTGFGYGNDLIEHAFKNISSEDDSEPNRMKNLAFDSPTRKNGKKSSEDSDSSMSSSSDKTYCSKSPPSLDIHNKKEFPALK</sequence>
<feature type="compositionally biased region" description="Low complexity" evidence="1">
    <location>
        <begin position="147"/>
        <end position="161"/>
    </location>
</feature>
<evidence type="ECO:0000256" key="1">
    <source>
        <dbReference type="SAM" id="MobiDB-lite"/>
    </source>
</evidence>
<name>A0AAW1J237_POPJA</name>
<dbReference type="AlphaFoldDB" id="A0AAW1J237"/>
<evidence type="ECO:0000313" key="3">
    <source>
        <dbReference type="Proteomes" id="UP001458880"/>
    </source>
</evidence>
<gene>
    <name evidence="2" type="ORF">QE152_g31417</name>
</gene>
<feature type="region of interest" description="Disordered" evidence="1">
    <location>
        <begin position="113"/>
        <end position="177"/>
    </location>
</feature>
<comment type="caution">
    <text evidence="2">The sequence shown here is derived from an EMBL/GenBank/DDBJ whole genome shotgun (WGS) entry which is preliminary data.</text>
</comment>
<feature type="region of interest" description="Disordered" evidence="1">
    <location>
        <begin position="72"/>
        <end position="96"/>
    </location>
</feature>
<proteinExistence type="predicted"/>
<evidence type="ECO:0000313" key="2">
    <source>
        <dbReference type="EMBL" id="KAK9696671.1"/>
    </source>
</evidence>
<feature type="compositionally biased region" description="Basic and acidic residues" evidence="1">
    <location>
        <begin position="167"/>
        <end position="177"/>
    </location>
</feature>
<dbReference type="EMBL" id="JASPKY010000444">
    <property type="protein sequence ID" value="KAK9696671.1"/>
    <property type="molecule type" value="Genomic_DNA"/>
</dbReference>
<protein>
    <submittedName>
        <fullName evidence="2">Uncharacterized protein</fullName>
    </submittedName>
</protein>